<dbReference type="STRING" id="763407.A0A167MGU8"/>
<dbReference type="AlphaFoldDB" id="A0A167MGU8"/>
<organism evidence="2 3">
    <name type="scientific">Phycomyces blakesleeanus (strain ATCC 8743b / DSM 1359 / FGSC 10004 / NBRC 33097 / NRRL 1555)</name>
    <dbReference type="NCBI Taxonomy" id="763407"/>
    <lineage>
        <taxon>Eukaryota</taxon>
        <taxon>Fungi</taxon>
        <taxon>Fungi incertae sedis</taxon>
        <taxon>Mucoromycota</taxon>
        <taxon>Mucoromycotina</taxon>
        <taxon>Mucoromycetes</taxon>
        <taxon>Mucorales</taxon>
        <taxon>Phycomycetaceae</taxon>
        <taxon>Phycomyces</taxon>
    </lineage>
</organism>
<dbReference type="InParanoid" id="A0A167MGU8"/>
<feature type="region of interest" description="Disordered" evidence="1">
    <location>
        <begin position="1"/>
        <end position="20"/>
    </location>
</feature>
<dbReference type="GeneID" id="29002333"/>
<evidence type="ECO:0000313" key="2">
    <source>
        <dbReference type="EMBL" id="OAD72804.1"/>
    </source>
</evidence>
<name>A0A167MGU8_PHYB8</name>
<dbReference type="Proteomes" id="UP000077315">
    <property type="component" value="Unassembled WGS sequence"/>
</dbReference>
<keyword evidence="3" id="KW-1185">Reference proteome</keyword>
<protein>
    <submittedName>
        <fullName evidence="2">Uncharacterized protein</fullName>
    </submittedName>
</protein>
<evidence type="ECO:0000256" key="1">
    <source>
        <dbReference type="SAM" id="MobiDB-lite"/>
    </source>
</evidence>
<dbReference type="EMBL" id="KV440982">
    <property type="protein sequence ID" value="OAD72804.1"/>
    <property type="molecule type" value="Genomic_DNA"/>
</dbReference>
<evidence type="ECO:0000313" key="3">
    <source>
        <dbReference type="Proteomes" id="UP000077315"/>
    </source>
</evidence>
<dbReference type="OrthoDB" id="2202125at2759"/>
<gene>
    <name evidence="2" type="ORF">PHYBLDRAFT_65275</name>
</gene>
<accession>A0A167MGU8</accession>
<feature type="compositionally biased region" description="Polar residues" evidence="1">
    <location>
        <begin position="1"/>
        <end position="13"/>
    </location>
</feature>
<sequence length="110" mass="12492">MHCSIQMGTPQKQNFKDGHTVSDKKRSLFLTEYVPKRGNRYRKNDDGTSVALGRESILAYVKAISDISNTQNALGLNTNGVVRGPLARNFLDTLGKDKKKVKRRKMYFEE</sequence>
<reference evidence="3" key="1">
    <citation type="submission" date="2015-06" db="EMBL/GenBank/DDBJ databases">
        <title>Expansion of signal transduction pathways in fungi by whole-genome duplication.</title>
        <authorList>
            <consortium name="DOE Joint Genome Institute"/>
            <person name="Corrochano L.M."/>
            <person name="Kuo A."/>
            <person name="Marcet-Houben M."/>
            <person name="Polaino S."/>
            <person name="Salamov A."/>
            <person name="Villalobos J.M."/>
            <person name="Alvarez M.I."/>
            <person name="Avalos J."/>
            <person name="Benito E.P."/>
            <person name="Benoit I."/>
            <person name="Burger G."/>
            <person name="Camino L.P."/>
            <person name="Canovas D."/>
            <person name="Cerda-Olmedo E."/>
            <person name="Cheng J.-F."/>
            <person name="Dominguez A."/>
            <person name="Elias M."/>
            <person name="Eslava A.P."/>
            <person name="Glaser F."/>
            <person name="Grimwood J."/>
            <person name="Gutierrez G."/>
            <person name="Heitman J."/>
            <person name="Henrissat B."/>
            <person name="Iturriaga E.A."/>
            <person name="Lang B.F."/>
            <person name="Lavin J.L."/>
            <person name="Lee S."/>
            <person name="Li W."/>
            <person name="Lindquist E."/>
            <person name="Lopez-Garcia S."/>
            <person name="Luque E.M."/>
            <person name="Marcos A.T."/>
            <person name="Martin J."/>
            <person name="McCluskey K."/>
            <person name="Medina H.R."/>
            <person name="Miralles-Duran A."/>
            <person name="Miyazaki A."/>
            <person name="Munoz-Torres E."/>
            <person name="Oguiza J.A."/>
            <person name="Ohm R."/>
            <person name="Olmedo M."/>
            <person name="Orejas M."/>
            <person name="Ortiz-Castellanos L."/>
            <person name="Pisabarro A.G."/>
            <person name="Rodriguez-Romero J."/>
            <person name="Ruiz-Herrera J."/>
            <person name="Ruiz-Vazquez R."/>
            <person name="Sanz C."/>
            <person name="Schackwitz W."/>
            <person name="Schmutz J."/>
            <person name="Shahriari M."/>
            <person name="Shelest E."/>
            <person name="Silva-Franco F."/>
            <person name="Soanes D."/>
            <person name="Syed K."/>
            <person name="Tagua V.G."/>
            <person name="Talbot N.J."/>
            <person name="Thon M."/>
            <person name="De vries R.P."/>
            <person name="Wiebenga A."/>
            <person name="Yadav J.S."/>
            <person name="Braun E.L."/>
            <person name="Baker S."/>
            <person name="Garre V."/>
            <person name="Horwitz B."/>
            <person name="Torres-Martinez S."/>
            <person name="Idnurm A."/>
            <person name="Herrera-Estrella A."/>
            <person name="Gabaldon T."/>
            <person name="Grigoriev I.V."/>
        </authorList>
    </citation>
    <scope>NUCLEOTIDE SEQUENCE [LARGE SCALE GENOMIC DNA]</scope>
    <source>
        <strain evidence="3">NRRL 1555(-)</strain>
    </source>
</reference>
<dbReference type="VEuPathDB" id="FungiDB:PHYBLDRAFT_65275"/>
<dbReference type="RefSeq" id="XP_018290844.1">
    <property type="nucleotide sequence ID" value="XM_018441427.1"/>
</dbReference>
<proteinExistence type="predicted"/>